<accession>A0A8W8M0I7</accession>
<dbReference type="SUPFAM" id="SSF49842">
    <property type="entry name" value="TNF-like"/>
    <property type="match status" value="1"/>
</dbReference>
<evidence type="ECO:0000313" key="3">
    <source>
        <dbReference type="Proteomes" id="UP000005408"/>
    </source>
</evidence>
<dbReference type="InterPro" id="IPR008983">
    <property type="entry name" value="Tumour_necrosis_fac-like_dom"/>
</dbReference>
<evidence type="ECO:0000259" key="1">
    <source>
        <dbReference type="Pfam" id="PF00386"/>
    </source>
</evidence>
<sequence length="84" mass="9607">SFVWSFLSKKGGTVYIAAVVDNVDHVHTCINNLQSQYMYISTSGHLIYELKKDTTVWIRTFYTQVTLIQGGLRTYFSGSKISFM</sequence>
<dbReference type="InterPro" id="IPR001073">
    <property type="entry name" value="C1q_dom"/>
</dbReference>
<dbReference type="Gene3D" id="2.60.120.40">
    <property type="match status" value="1"/>
</dbReference>
<dbReference type="AlphaFoldDB" id="A0A8W8M0I7"/>
<organism evidence="2 3">
    <name type="scientific">Magallana gigas</name>
    <name type="common">Pacific oyster</name>
    <name type="synonym">Crassostrea gigas</name>
    <dbReference type="NCBI Taxonomy" id="29159"/>
    <lineage>
        <taxon>Eukaryota</taxon>
        <taxon>Metazoa</taxon>
        <taxon>Spiralia</taxon>
        <taxon>Lophotrochozoa</taxon>
        <taxon>Mollusca</taxon>
        <taxon>Bivalvia</taxon>
        <taxon>Autobranchia</taxon>
        <taxon>Pteriomorphia</taxon>
        <taxon>Ostreida</taxon>
        <taxon>Ostreoidea</taxon>
        <taxon>Ostreidae</taxon>
        <taxon>Magallana</taxon>
    </lineage>
</organism>
<dbReference type="Pfam" id="PF00386">
    <property type="entry name" value="C1q"/>
    <property type="match status" value="1"/>
</dbReference>
<proteinExistence type="predicted"/>
<dbReference type="Proteomes" id="UP000005408">
    <property type="component" value="Unassembled WGS sequence"/>
</dbReference>
<evidence type="ECO:0000313" key="2">
    <source>
        <dbReference type="EnsemblMetazoa" id="G29982.1:cds"/>
    </source>
</evidence>
<feature type="domain" description="C1q" evidence="1">
    <location>
        <begin position="2"/>
        <end position="78"/>
    </location>
</feature>
<dbReference type="EnsemblMetazoa" id="G29982.1">
    <property type="protein sequence ID" value="G29982.1:cds"/>
    <property type="gene ID" value="G29982"/>
</dbReference>
<keyword evidence="3" id="KW-1185">Reference proteome</keyword>
<protein>
    <recommendedName>
        <fullName evidence="1">C1q domain-containing protein</fullName>
    </recommendedName>
</protein>
<reference evidence="2" key="1">
    <citation type="submission" date="2022-08" db="UniProtKB">
        <authorList>
            <consortium name="EnsemblMetazoa"/>
        </authorList>
    </citation>
    <scope>IDENTIFICATION</scope>
    <source>
        <strain evidence="2">05x7-T-G4-1.051#20</strain>
    </source>
</reference>
<name>A0A8W8M0I7_MAGGI</name>